<name>X0PBW1_9LACO</name>
<accession>X0PBW1</accession>
<dbReference type="CDD" id="cd03221">
    <property type="entry name" value="ABCF_EF-3"/>
    <property type="match status" value="1"/>
</dbReference>
<evidence type="ECO:0000313" key="4">
    <source>
        <dbReference type="EMBL" id="GAF37533.1"/>
    </source>
</evidence>
<dbReference type="OrthoDB" id="9762369at2"/>
<dbReference type="SMART" id="SM00382">
    <property type="entry name" value="AAA"/>
    <property type="match status" value="2"/>
</dbReference>
<gene>
    <name evidence="5" type="ORF">FD41_GL000769</name>
    <name evidence="4" type="ORF">JCM14108_2572</name>
</gene>
<comment type="caution">
    <text evidence="4">The sequence shown here is derived from an EMBL/GenBank/DDBJ whole genome shotgun (WGS) entry which is preliminary data.</text>
</comment>
<dbReference type="EMBL" id="AZFY01000112">
    <property type="protein sequence ID" value="KRM05133.1"/>
    <property type="molecule type" value="Genomic_DNA"/>
</dbReference>
<reference evidence="4" key="1">
    <citation type="journal article" date="2014" name="Genome Announc.">
        <title>Draft Genome Sequences of Two Lactobacillus Strains, L. farraginis JCM 14108T and L. composti JCM 14202T, Isolated from Compost of Distilled Shochu Residue.</title>
        <authorList>
            <person name="Yuki M."/>
            <person name="Oshima K."/>
            <person name="Suda W."/>
            <person name="Kitahara M."/>
            <person name="Kitamura K."/>
            <person name="Iida T."/>
            <person name="Hattori M."/>
            <person name="Ohkuma M."/>
        </authorList>
    </citation>
    <scope>NUCLEOTIDE SEQUENCE [LARGE SCALE GENOMIC DNA]</scope>
    <source>
        <strain evidence="4">JCM 14108</strain>
    </source>
</reference>
<organism evidence="4 6">
    <name type="scientific">Lentilactobacillus farraginis DSM 18382 = JCM 14108</name>
    <dbReference type="NCBI Taxonomy" id="1423743"/>
    <lineage>
        <taxon>Bacteria</taxon>
        <taxon>Bacillati</taxon>
        <taxon>Bacillota</taxon>
        <taxon>Bacilli</taxon>
        <taxon>Lactobacillales</taxon>
        <taxon>Lactobacillaceae</taxon>
        <taxon>Lentilactobacillus</taxon>
    </lineage>
</organism>
<dbReference type="PROSITE" id="PS00211">
    <property type="entry name" value="ABC_TRANSPORTER_1"/>
    <property type="match status" value="1"/>
</dbReference>
<keyword evidence="2 4" id="KW-0067">ATP-binding</keyword>
<dbReference type="Pfam" id="PF00005">
    <property type="entry name" value="ABC_tran"/>
    <property type="match status" value="2"/>
</dbReference>
<feature type="domain" description="ABC transporter" evidence="3">
    <location>
        <begin position="317"/>
        <end position="501"/>
    </location>
</feature>
<dbReference type="InterPro" id="IPR003593">
    <property type="entry name" value="AAA+_ATPase"/>
</dbReference>
<dbReference type="SUPFAM" id="SSF52540">
    <property type="entry name" value="P-loop containing nucleoside triphosphate hydrolases"/>
    <property type="match status" value="2"/>
</dbReference>
<keyword evidence="7" id="KW-1185">Reference proteome</keyword>
<evidence type="ECO:0000313" key="7">
    <source>
        <dbReference type="Proteomes" id="UP000051966"/>
    </source>
</evidence>
<feature type="domain" description="ABC transporter" evidence="3">
    <location>
        <begin position="4"/>
        <end position="215"/>
    </location>
</feature>
<evidence type="ECO:0000256" key="1">
    <source>
        <dbReference type="ARBA" id="ARBA00022741"/>
    </source>
</evidence>
<evidence type="ECO:0000313" key="6">
    <source>
        <dbReference type="Proteomes" id="UP000019488"/>
    </source>
</evidence>
<protein>
    <submittedName>
        <fullName evidence="5">ABC superfamily ATP binding cassette transporter, ABC protein</fullName>
    </submittedName>
    <submittedName>
        <fullName evidence="4">ABC transporter, ATP-binding protein</fullName>
    </submittedName>
</protein>
<dbReference type="NCBIfam" id="NF000355">
    <property type="entry name" value="ribo_prot_ABC_F"/>
    <property type="match status" value="1"/>
</dbReference>
<proteinExistence type="predicted"/>
<dbReference type="STRING" id="1423743.FD41_GL000769"/>
<dbReference type="GO" id="GO:0016887">
    <property type="term" value="F:ATP hydrolysis activity"/>
    <property type="evidence" value="ECO:0007669"/>
    <property type="project" value="InterPro"/>
</dbReference>
<sequence length="505" mass="57298">MGTIQIKNLSFRYDGMVSNLFNSFNLNIDESWKLGLIGRNGRGKTTFLKLLLGKYAYHGEIQSSVRFNYFPQPIQNPDATVATVLTTISGLSTFEIWRLQLEMDKLGLADELLVRRFSTLSPGEQTKALLAAMFTDDTTFQLIDEPTNHLDIAGRQIVAEYLKSKQGFIVVSHDRYFIDQVIDHVLSIDRAKIQLFDGNYETWQREFDRENLTEQHEKTHLQTEIKRLRINADQVKRWAGQAEGKKSKQSKAYRGQKNANLDKGFLGHKAAKVMKRSKSTLRRTEKAIDDKKSLLKNIDEAVLLTLNYQPPYQNHLLMVSGLQVKRNQRVLNAPVTFDLTRGQRLVLAGPNGLGKTTLIKALLGERQLIANGSFSLSKTVKISYLTQNFEALTGSLADYAGHYGIVLSKLLNVLKKLGFERSAFTENLADLSMGQKRKVSLARSLCEPANLYIWDEPLNYLDVITRRQVQQLILAVQPTMLIIDHDRVFVKAVATQPVIRLKKLS</sequence>
<dbReference type="EMBL" id="BAKI01000036">
    <property type="protein sequence ID" value="GAF37533.1"/>
    <property type="molecule type" value="Genomic_DNA"/>
</dbReference>
<dbReference type="PANTHER" id="PTHR42855">
    <property type="entry name" value="ABC TRANSPORTER ATP-BINDING SUBUNIT"/>
    <property type="match status" value="1"/>
</dbReference>
<dbReference type="InterPro" id="IPR017871">
    <property type="entry name" value="ABC_transporter-like_CS"/>
</dbReference>
<dbReference type="PATRIC" id="fig|1423743.5.peg.789"/>
<keyword evidence="1" id="KW-0547">Nucleotide-binding</keyword>
<evidence type="ECO:0000313" key="5">
    <source>
        <dbReference type="EMBL" id="KRM05133.1"/>
    </source>
</evidence>
<evidence type="ECO:0000259" key="3">
    <source>
        <dbReference type="PROSITE" id="PS50893"/>
    </source>
</evidence>
<dbReference type="GO" id="GO:0005524">
    <property type="term" value="F:ATP binding"/>
    <property type="evidence" value="ECO:0007669"/>
    <property type="project" value="UniProtKB-KW"/>
</dbReference>
<dbReference type="InterPro" id="IPR051309">
    <property type="entry name" value="ABCF_ATPase"/>
</dbReference>
<dbReference type="RefSeq" id="WP_035180768.1">
    <property type="nucleotide sequence ID" value="NZ_AZFY01000112.1"/>
</dbReference>
<dbReference type="PROSITE" id="PS50893">
    <property type="entry name" value="ABC_TRANSPORTER_2"/>
    <property type="match status" value="2"/>
</dbReference>
<evidence type="ECO:0000256" key="2">
    <source>
        <dbReference type="ARBA" id="ARBA00022840"/>
    </source>
</evidence>
<dbReference type="Proteomes" id="UP000051966">
    <property type="component" value="Unassembled WGS sequence"/>
</dbReference>
<dbReference type="AlphaFoldDB" id="X0PBW1"/>
<dbReference type="InterPro" id="IPR003439">
    <property type="entry name" value="ABC_transporter-like_ATP-bd"/>
</dbReference>
<reference evidence="5 7" key="2">
    <citation type="journal article" date="2015" name="Genome Announc.">
        <title>Expanding the biotechnology potential of lactobacilli through comparative genomics of 213 strains and associated genera.</title>
        <authorList>
            <person name="Sun Z."/>
            <person name="Harris H.M."/>
            <person name="McCann A."/>
            <person name="Guo C."/>
            <person name="Argimon S."/>
            <person name="Zhang W."/>
            <person name="Yang X."/>
            <person name="Jeffery I.B."/>
            <person name="Cooney J.C."/>
            <person name="Kagawa T.F."/>
            <person name="Liu W."/>
            <person name="Song Y."/>
            <person name="Salvetti E."/>
            <person name="Wrobel A."/>
            <person name="Rasinkangas P."/>
            <person name="Parkhill J."/>
            <person name="Rea M.C."/>
            <person name="O'Sullivan O."/>
            <person name="Ritari J."/>
            <person name="Douillard F.P."/>
            <person name="Paul Ross R."/>
            <person name="Yang R."/>
            <person name="Briner A.E."/>
            <person name="Felis G.E."/>
            <person name="de Vos W.M."/>
            <person name="Barrangou R."/>
            <person name="Klaenhammer T.R."/>
            <person name="Caufield P.W."/>
            <person name="Cui Y."/>
            <person name="Zhang H."/>
            <person name="O'Toole P.W."/>
        </authorList>
    </citation>
    <scope>NUCLEOTIDE SEQUENCE [LARGE SCALE GENOMIC DNA]</scope>
    <source>
        <strain evidence="5 7">DSM 18382</strain>
    </source>
</reference>
<dbReference type="PANTHER" id="PTHR42855:SF2">
    <property type="entry name" value="DRUG RESISTANCE ABC TRANSPORTER,ATP-BINDING PROTEIN"/>
    <property type="match status" value="1"/>
</dbReference>
<dbReference type="InterPro" id="IPR027417">
    <property type="entry name" value="P-loop_NTPase"/>
</dbReference>
<dbReference type="Gene3D" id="3.40.50.300">
    <property type="entry name" value="P-loop containing nucleotide triphosphate hydrolases"/>
    <property type="match status" value="2"/>
</dbReference>
<dbReference type="Proteomes" id="UP000019488">
    <property type="component" value="Unassembled WGS sequence"/>
</dbReference>